<evidence type="ECO:0008006" key="3">
    <source>
        <dbReference type="Google" id="ProtNLM"/>
    </source>
</evidence>
<proteinExistence type="predicted"/>
<protein>
    <recommendedName>
        <fullName evidence="3">PE family protein</fullName>
    </recommendedName>
</protein>
<accession>A0ABT1QHA3</accession>
<sequence length="119" mass="12662">MTGNQVEVDRDALLRCIAACDALASDMADLRLRASRELAPDNFGLGETHLLSAAELAERFRATAVGGTGVAEENTAVGVLAAHERYARAMKEAFEAVLARYDEQDAATARHVTDAGTDL</sequence>
<name>A0ABT1QHA3_9NOCA</name>
<evidence type="ECO:0000313" key="2">
    <source>
        <dbReference type="Proteomes" id="UP001524501"/>
    </source>
</evidence>
<reference evidence="1 2" key="1">
    <citation type="submission" date="2022-07" db="EMBL/GenBank/DDBJ databases">
        <title>Degradation activity of malathion, p-nitrophenol and potential low-temperature adaptation strategy of Rhodococcus sp. FXJ9.536.</title>
        <authorList>
            <person name="Huang J."/>
            <person name="Huang Y."/>
        </authorList>
    </citation>
    <scope>NUCLEOTIDE SEQUENCE [LARGE SCALE GENOMIC DNA]</scope>
    <source>
        <strain evidence="1 2">FXJ9.536</strain>
    </source>
</reference>
<comment type="caution">
    <text evidence="1">The sequence shown here is derived from an EMBL/GenBank/DDBJ whole genome shotgun (WGS) entry which is preliminary data.</text>
</comment>
<dbReference type="EMBL" id="JANFQF010000020">
    <property type="protein sequence ID" value="MCQ4121673.1"/>
    <property type="molecule type" value="Genomic_DNA"/>
</dbReference>
<organism evidence="1 2">
    <name type="scientific">Rhodococcus tibetensis</name>
    <dbReference type="NCBI Taxonomy" id="2965064"/>
    <lineage>
        <taxon>Bacteria</taxon>
        <taxon>Bacillati</taxon>
        <taxon>Actinomycetota</taxon>
        <taxon>Actinomycetes</taxon>
        <taxon>Mycobacteriales</taxon>
        <taxon>Nocardiaceae</taxon>
        <taxon>Rhodococcus</taxon>
    </lineage>
</organism>
<dbReference type="Proteomes" id="UP001524501">
    <property type="component" value="Unassembled WGS sequence"/>
</dbReference>
<keyword evidence="2" id="KW-1185">Reference proteome</keyword>
<evidence type="ECO:0000313" key="1">
    <source>
        <dbReference type="EMBL" id="MCQ4121673.1"/>
    </source>
</evidence>
<dbReference type="RefSeq" id="WP_255972443.1">
    <property type="nucleotide sequence ID" value="NZ_JANFQF010000020.1"/>
</dbReference>
<gene>
    <name evidence="1" type="ORF">NOF53_21330</name>
</gene>